<keyword evidence="4" id="KW-0040">ANK repeat</keyword>
<dbReference type="Gene3D" id="1.25.40.20">
    <property type="entry name" value="Ankyrin repeat-containing domain"/>
    <property type="match status" value="1"/>
</dbReference>
<keyword evidence="6" id="KW-1185">Reference proteome</keyword>
<dbReference type="EMBL" id="JAPWTJ010000058">
    <property type="protein sequence ID" value="KAJ8983840.1"/>
    <property type="molecule type" value="Genomic_DNA"/>
</dbReference>
<keyword evidence="2" id="KW-0677">Repeat</keyword>
<dbReference type="SMART" id="SM00248">
    <property type="entry name" value="ANK"/>
    <property type="match status" value="1"/>
</dbReference>
<reference evidence="5" key="1">
    <citation type="journal article" date="2023" name="Insect Mol. Biol.">
        <title>Genome sequencing provides insights into the evolution of gene families encoding plant cell wall-degrading enzymes in longhorned beetles.</title>
        <authorList>
            <person name="Shin N.R."/>
            <person name="Okamura Y."/>
            <person name="Kirsch R."/>
            <person name="Pauchet Y."/>
        </authorList>
    </citation>
    <scope>NUCLEOTIDE SEQUENCE</scope>
    <source>
        <strain evidence="5">MMC_N1</strain>
    </source>
</reference>
<dbReference type="InterPro" id="IPR002110">
    <property type="entry name" value="Ankyrin_rpt"/>
</dbReference>
<gene>
    <name evidence="5" type="ORF">NQ317_016445</name>
</gene>
<evidence type="ECO:0000256" key="3">
    <source>
        <dbReference type="ARBA" id="ARBA00038386"/>
    </source>
</evidence>
<comment type="similarity">
    <text evidence="3">Belongs to the NRARP family.</text>
</comment>
<evidence type="ECO:0000256" key="1">
    <source>
        <dbReference type="ARBA" id="ARBA00022473"/>
    </source>
</evidence>
<evidence type="ECO:0000256" key="4">
    <source>
        <dbReference type="PROSITE-ProRule" id="PRU00023"/>
    </source>
</evidence>
<dbReference type="Proteomes" id="UP001162164">
    <property type="component" value="Unassembled WGS sequence"/>
</dbReference>
<evidence type="ECO:0000313" key="6">
    <source>
        <dbReference type="Proteomes" id="UP001162164"/>
    </source>
</evidence>
<proteinExistence type="inferred from homology"/>
<name>A0ABQ9K2X0_9CUCU</name>
<dbReference type="InterPro" id="IPR051226">
    <property type="entry name" value="PP1_Regulatory_Subunit"/>
</dbReference>
<accession>A0ABQ9K2X0</accession>
<evidence type="ECO:0000313" key="5">
    <source>
        <dbReference type="EMBL" id="KAJ8983840.1"/>
    </source>
</evidence>
<dbReference type="PANTHER" id="PTHR24179:SF21">
    <property type="entry name" value="MYOSIN BINDING SUBUNIT, ISOFORM O"/>
    <property type="match status" value="1"/>
</dbReference>
<keyword evidence="1" id="KW-0217">Developmental protein</keyword>
<dbReference type="PROSITE" id="PS50088">
    <property type="entry name" value="ANK_REPEAT"/>
    <property type="match status" value="1"/>
</dbReference>
<dbReference type="SUPFAM" id="SSF48403">
    <property type="entry name" value="Ankyrin repeat"/>
    <property type="match status" value="1"/>
</dbReference>
<sequence>MTRIDCDMARNEEEMTMLRDAKEWLSSKSPLVHTPHPKNGATPLHVASAKGYSDVMKILFQCAADIDAQDIDGWTPIMQLHTGVKEKLAENCCMGKRINFTNS</sequence>
<dbReference type="PANTHER" id="PTHR24179">
    <property type="entry name" value="PROTEIN PHOSPHATASE 1 REGULATORY SUBUNIT 12"/>
    <property type="match status" value="1"/>
</dbReference>
<evidence type="ECO:0000256" key="2">
    <source>
        <dbReference type="ARBA" id="ARBA00022737"/>
    </source>
</evidence>
<comment type="caution">
    <text evidence="5">The sequence shown here is derived from an EMBL/GenBank/DDBJ whole genome shotgun (WGS) entry which is preliminary data.</text>
</comment>
<dbReference type="Pfam" id="PF00023">
    <property type="entry name" value="Ank"/>
    <property type="match status" value="1"/>
</dbReference>
<protein>
    <submittedName>
        <fullName evidence="5">Uncharacterized protein</fullName>
    </submittedName>
</protein>
<feature type="repeat" description="ANK" evidence="4">
    <location>
        <begin position="39"/>
        <end position="71"/>
    </location>
</feature>
<organism evidence="5 6">
    <name type="scientific">Molorchus minor</name>
    <dbReference type="NCBI Taxonomy" id="1323400"/>
    <lineage>
        <taxon>Eukaryota</taxon>
        <taxon>Metazoa</taxon>
        <taxon>Ecdysozoa</taxon>
        <taxon>Arthropoda</taxon>
        <taxon>Hexapoda</taxon>
        <taxon>Insecta</taxon>
        <taxon>Pterygota</taxon>
        <taxon>Neoptera</taxon>
        <taxon>Endopterygota</taxon>
        <taxon>Coleoptera</taxon>
        <taxon>Polyphaga</taxon>
        <taxon>Cucujiformia</taxon>
        <taxon>Chrysomeloidea</taxon>
        <taxon>Cerambycidae</taxon>
        <taxon>Lamiinae</taxon>
        <taxon>Monochamini</taxon>
        <taxon>Molorchus</taxon>
    </lineage>
</organism>
<dbReference type="InterPro" id="IPR036770">
    <property type="entry name" value="Ankyrin_rpt-contain_sf"/>
</dbReference>
<dbReference type="PROSITE" id="PS50297">
    <property type="entry name" value="ANK_REP_REGION"/>
    <property type="match status" value="1"/>
</dbReference>